<evidence type="ECO:0000313" key="2">
    <source>
        <dbReference type="EMBL" id="CAE0658734.1"/>
    </source>
</evidence>
<protein>
    <recommendedName>
        <fullName evidence="3">Alpha 1,4-glycosyltransferase domain-containing protein</fullName>
    </recommendedName>
</protein>
<dbReference type="EMBL" id="HBIV01014056">
    <property type="protein sequence ID" value="CAE0658734.1"/>
    <property type="molecule type" value="Transcribed_RNA"/>
</dbReference>
<name>A0A7S3YQI4_9EUKA</name>
<dbReference type="PANTHER" id="PTHR32385">
    <property type="entry name" value="MANNOSYL PHOSPHORYLINOSITOL CERAMIDE SYNTHASE"/>
    <property type="match status" value="1"/>
</dbReference>
<reference evidence="2" key="1">
    <citation type="submission" date="2021-01" db="EMBL/GenBank/DDBJ databases">
        <authorList>
            <person name="Corre E."/>
            <person name="Pelletier E."/>
            <person name="Niang G."/>
            <person name="Scheremetjew M."/>
            <person name="Finn R."/>
            <person name="Kale V."/>
            <person name="Holt S."/>
            <person name="Cochrane G."/>
            <person name="Meng A."/>
            <person name="Brown T."/>
            <person name="Cohen L."/>
        </authorList>
    </citation>
    <scope>NUCLEOTIDE SEQUENCE</scope>
    <source>
        <strain evidence="2">CCCM811</strain>
    </source>
</reference>
<keyword evidence="1" id="KW-0808">Transferase</keyword>
<evidence type="ECO:0000256" key="1">
    <source>
        <dbReference type="ARBA" id="ARBA00022679"/>
    </source>
</evidence>
<dbReference type="PANTHER" id="PTHR32385:SF23">
    <property type="entry name" value="NUCLEOTIDE-DIPHOSPHO-SUGAR TRANSFERASE"/>
    <property type="match status" value="1"/>
</dbReference>
<dbReference type="AlphaFoldDB" id="A0A7S3YQI4"/>
<dbReference type="InterPro" id="IPR029044">
    <property type="entry name" value="Nucleotide-diphossugar_trans"/>
</dbReference>
<dbReference type="InterPro" id="IPR051706">
    <property type="entry name" value="Glycosyltransferase_domain"/>
</dbReference>
<gene>
    <name evidence="2" type="ORF">LGLO00237_LOCUS10306</name>
</gene>
<dbReference type="InterPro" id="IPR007577">
    <property type="entry name" value="GlycoTrfase_DXD_sugar-bd_CS"/>
</dbReference>
<dbReference type="SUPFAM" id="SSF53448">
    <property type="entry name" value="Nucleotide-diphospho-sugar transferases"/>
    <property type="match status" value="1"/>
</dbReference>
<dbReference type="GO" id="GO:0000030">
    <property type="term" value="F:mannosyltransferase activity"/>
    <property type="evidence" value="ECO:0007669"/>
    <property type="project" value="TreeGrafter"/>
</dbReference>
<dbReference type="GO" id="GO:0051999">
    <property type="term" value="P:mannosyl-inositol phosphorylceramide biosynthetic process"/>
    <property type="evidence" value="ECO:0007669"/>
    <property type="project" value="TreeGrafter"/>
</dbReference>
<dbReference type="Pfam" id="PF04488">
    <property type="entry name" value="Gly_transf_sug"/>
    <property type="match status" value="1"/>
</dbReference>
<dbReference type="Gene3D" id="3.90.550.20">
    <property type="match status" value="1"/>
</dbReference>
<evidence type="ECO:0008006" key="3">
    <source>
        <dbReference type="Google" id="ProtNLM"/>
    </source>
</evidence>
<proteinExistence type="predicted"/>
<dbReference type="GO" id="GO:0016020">
    <property type="term" value="C:membrane"/>
    <property type="evidence" value="ECO:0007669"/>
    <property type="project" value="GOC"/>
</dbReference>
<organism evidence="2">
    <name type="scientific">Lotharella globosa</name>
    <dbReference type="NCBI Taxonomy" id="91324"/>
    <lineage>
        <taxon>Eukaryota</taxon>
        <taxon>Sar</taxon>
        <taxon>Rhizaria</taxon>
        <taxon>Cercozoa</taxon>
        <taxon>Chlorarachniophyceae</taxon>
        <taxon>Lotharella</taxon>
    </lineage>
</organism>
<sequence length="353" mass="41549">MWKTTKIQITFQPFVKSWARLHPFWEYRFWTDASGEDFVKSVYPKYWDLFEGFNGIQRSDALRYFILHHYGGVYADLDVEPVKPLDSMLNNTLTLSQEPLAHAVVLENRDRQVCNAFMASPVGHPFWPYVHQYMNDHQIRQDPVGSTGPRMLDAALDAYNNIDFNKPTIIPTKDQYSSINHHNKNTQETATTSRWGRGYGGWKGYRKKARANQKKTWEKVNLTEATWEEVYVAPPEEYMPLFDDKLNDFSQKCQKWGLSQKQKDYCNVMKKRNYENRIEDNTLTVHHWSHTWLGHVTEQDFIDVWDLVNSTKQRYLHNTHWNALLEGQAGYKNNVEAEGTTDDNDNENENSEH</sequence>
<accession>A0A7S3YQI4</accession>